<evidence type="ECO:0000256" key="2">
    <source>
        <dbReference type="ARBA" id="ARBA00008814"/>
    </source>
</evidence>
<dbReference type="PANTHER" id="PTHR30532">
    <property type="entry name" value="IRON III DICITRATE-BINDING PERIPLASMIC PROTEIN"/>
    <property type="match status" value="1"/>
</dbReference>
<dbReference type="AlphaFoldDB" id="A0A8J3BX27"/>
<dbReference type="Pfam" id="PF01497">
    <property type="entry name" value="Peripla_BP_2"/>
    <property type="match status" value="1"/>
</dbReference>
<evidence type="ECO:0000259" key="6">
    <source>
        <dbReference type="PROSITE" id="PS50983"/>
    </source>
</evidence>
<accession>A0A8J3BX27</accession>
<dbReference type="CDD" id="cd01146">
    <property type="entry name" value="FhuD"/>
    <property type="match status" value="1"/>
</dbReference>
<dbReference type="EMBL" id="BMMX01000001">
    <property type="protein sequence ID" value="GGK77128.1"/>
    <property type="molecule type" value="Genomic_DNA"/>
</dbReference>
<gene>
    <name evidence="7" type="ORF">GCM10012284_08890</name>
</gene>
<evidence type="ECO:0000256" key="5">
    <source>
        <dbReference type="SAM" id="MobiDB-lite"/>
    </source>
</evidence>
<comment type="caution">
    <text evidence="7">The sequence shown here is derived from an EMBL/GenBank/DDBJ whole genome shotgun (WGS) entry which is preliminary data.</text>
</comment>
<keyword evidence="4" id="KW-0732">Signal</keyword>
<dbReference type="PANTHER" id="PTHR30532:SF1">
    <property type="entry name" value="IRON(3+)-HYDROXAMATE-BINDING PROTEIN FHUD"/>
    <property type="match status" value="1"/>
</dbReference>
<dbReference type="InterPro" id="IPR002491">
    <property type="entry name" value="ABC_transptr_periplasmic_BD"/>
</dbReference>
<dbReference type="GO" id="GO:0030288">
    <property type="term" value="C:outer membrane-bounded periplasmic space"/>
    <property type="evidence" value="ECO:0007669"/>
    <property type="project" value="TreeGrafter"/>
</dbReference>
<dbReference type="SUPFAM" id="SSF53807">
    <property type="entry name" value="Helical backbone' metal receptor"/>
    <property type="match status" value="1"/>
</dbReference>
<evidence type="ECO:0000313" key="8">
    <source>
        <dbReference type="Proteomes" id="UP000656042"/>
    </source>
</evidence>
<organism evidence="7 8">
    <name type="scientific">Mangrovihabitans endophyticus</name>
    <dbReference type="NCBI Taxonomy" id="1751298"/>
    <lineage>
        <taxon>Bacteria</taxon>
        <taxon>Bacillati</taxon>
        <taxon>Actinomycetota</taxon>
        <taxon>Actinomycetes</taxon>
        <taxon>Micromonosporales</taxon>
        <taxon>Micromonosporaceae</taxon>
        <taxon>Mangrovihabitans</taxon>
    </lineage>
</organism>
<dbReference type="GO" id="GO:1901678">
    <property type="term" value="P:iron coordination entity transport"/>
    <property type="evidence" value="ECO:0007669"/>
    <property type="project" value="UniProtKB-ARBA"/>
</dbReference>
<evidence type="ECO:0000313" key="7">
    <source>
        <dbReference type="EMBL" id="GGK77128.1"/>
    </source>
</evidence>
<dbReference type="PROSITE" id="PS50983">
    <property type="entry name" value="FE_B12_PBP"/>
    <property type="match status" value="1"/>
</dbReference>
<protein>
    <submittedName>
        <fullName evidence="7">Iron(III) dicitrate-binding protein</fullName>
    </submittedName>
</protein>
<dbReference type="InterPro" id="IPR051313">
    <property type="entry name" value="Bact_iron-sidero_bind"/>
</dbReference>
<evidence type="ECO:0000256" key="3">
    <source>
        <dbReference type="ARBA" id="ARBA00022448"/>
    </source>
</evidence>
<evidence type="ECO:0000256" key="4">
    <source>
        <dbReference type="ARBA" id="ARBA00022729"/>
    </source>
</evidence>
<dbReference type="Gene3D" id="3.40.50.1980">
    <property type="entry name" value="Nitrogenase molybdenum iron protein domain"/>
    <property type="match status" value="2"/>
</dbReference>
<dbReference type="Proteomes" id="UP000656042">
    <property type="component" value="Unassembled WGS sequence"/>
</dbReference>
<keyword evidence="3" id="KW-0813">Transport</keyword>
<feature type="domain" description="Fe/B12 periplasmic-binding" evidence="6">
    <location>
        <begin position="50"/>
        <end position="329"/>
    </location>
</feature>
<proteinExistence type="inferred from homology"/>
<evidence type="ECO:0000256" key="1">
    <source>
        <dbReference type="ARBA" id="ARBA00004196"/>
    </source>
</evidence>
<comment type="similarity">
    <text evidence="2">Belongs to the bacterial solute-binding protein 8 family.</text>
</comment>
<feature type="region of interest" description="Disordered" evidence="5">
    <location>
        <begin position="16"/>
        <end position="42"/>
    </location>
</feature>
<sequence length="330" mass="33290">MAAVAGAALALTLAACTSGPDDDPAPADDASRTVTDGKGASVEVPADPRRIITLSEPTLDGALALGADVVGTTSGRGQGGPPAYLADQATGIPVVATVAGPDIEQILARKPDLILTDGTVSADDAVLGKLADIAPTVYVSKTAADWRTAFTALGEVLGRTAEADQVLAGYDSQVAEVKGKLGEHADDTVSIVRWGSGQPSVLLRELTPSTIVADLGLRRPPAQDREGEGHSQPVSRENLDQLDADWMFFGTLGGPTNPQGGNAGAAAGVAASEKALTSDAVRTPGFTELTAYRNDHVVPVDGSAWASAGGPLAATVILQAVADAMAEPSA</sequence>
<keyword evidence="8" id="KW-1185">Reference proteome</keyword>
<reference evidence="7" key="2">
    <citation type="submission" date="2020-09" db="EMBL/GenBank/DDBJ databases">
        <authorList>
            <person name="Sun Q."/>
            <person name="Zhou Y."/>
        </authorList>
    </citation>
    <scope>NUCLEOTIDE SEQUENCE</scope>
    <source>
        <strain evidence="7">CGMCC 4.7299</strain>
    </source>
</reference>
<name>A0A8J3BX27_9ACTN</name>
<comment type="subcellular location">
    <subcellularLocation>
        <location evidence="1">Cell envelope</location>
    </subcellularLocation>
</comment>
<reference evidence="7" key="1">
    <citation type="journal article" date="2014" name="Int. J. Syst. Evol. Microbiol.">
        <title>Complete genome sequence of Corynebacterium casei LMG S-19264T (=DSM 44701T), isolated from a smear-ripened cheese.</title>
        <authorList>
            <consortium name="US DOE Joint Genome Institute (JGI-PGF)"/>
            <person name="Walter F."/>
            <person name="Albersmeier A."/>
            <person name="Kalinowski J."/>
            <person name="Ruckert C."/>
        </authorList>
    </citation>
    <scope>NUCLEOTIDE SEQUENCE</scope>
    <source>
        <strain evidence="7">CGMCC 4.7299</strain>
    </source>
</reference>